<evidence type="ECO:0000256" key="2">
    <source>
        <dbReference type="ARBA" id="ARBA00022530"/>
    </source>
</evidence>
<evidence type="ECO:0000256" key="1">
    <source>
        <dbReference type="ARBA" id="ARBA00004498"/>
    </source>
</evidence>
<dbReference type="PANTHER" id="PTHR46708:SF1">
    <property type="entry name" value="TENASCIN"/>
    <property type="match status" value="1"/>
</dbReference>
<evidence type="ECO:0000259" key="8">
    <source>
        <dbReference type="PROSITE" id="PS51406"/>
    </source>
</evidence>
<evidence type="ECO:0000256" key="4">
    <source>
        <dbReference type="ARBA" id="ARBA00022729"/>
    </source>
</evidence>
<sequence>MDQQINLQVVGSLTTFTQTGLAAGQEYTVSIVGEINGRTGDETTTEFITLISGPTNLQVVKTTSTSAVVQWEQSQGEIDRYRLTITPNNGAGRPQEITIEAGQSSAHIQQLEAGRLYDVLLVAEKGVVLSQPATIQVVPGPEPPTNIVFSKVTENSLTVSWTKPKSPVNGFKITYTHPDDGEPVSVTVGSQNSTLNLSQLSPGSSYEVTIISTLGLDESDTIKDSVVTLPDPPTDLQAVNVTDATALLLWRPALAAIDKYAIVYGSGTGSELKITVSGNAAEQQLSGLEASTTYTVTVTSQLGSLDSAPATTSFTTKSGSGWHHDEAQDLKASNVTPRSAVVSWTQLSKPVDSYILVYGIKGENPQEILVSPNLKQYKLTRLHPGSLYSVDLRSIRGGKLTANSNTEFTTGTLRFPFPTDCSQELLNGIFTSDVVEIFPQGKPGMSMNVYCDMETEGGGWTVFQRRKDGSVEFYNGWRDYVSGFGDLTGEFWLGLDNIYNLTKITKMSLRVDLRDKEEHVFAKYSTFGVAKRNYKLSVGGYSGTAGDSLSYHNNCIFSTKDRDPAPWITRCAISYQGGWWYKNCHEANLNGLYGIDHKHQGVIWKSWKGEDHSIQFTEMKMRPASFVSPVNRAK</sequence>
<evidence type="ECO:0000256" key="6">
    <source>
        <dbReference type="ARBA" id="ARBA00023157"/>
    </source>
</evidence>
<dbReference type="CDD" id="cd00087">
    <property type="entry name" value="FReD"/>
    <property type="match status" value="1"/>
</dbReference>
<dbReference type="Pfam" id="PF00147">
    <property type="entry name" value="Fibrinogen_C"/>
    <property type="match status" value="1"/>
</dbReference>
<evidence type="ECO:0000313" key="9">
    <source>
        <dbReference type="EMBL" id="MEQ2239127.1"/>
    </source>
</evidence>
<dbReference type="InterPro" id="IPR036056">
    <property type="entry name" value="Fibrinogen-like_C"/>
</dbReference>
<evidence type="ECO:0000259" key="7">
    <source>
        <dbReference type="PROSITE" id="PS50853"/>
    </source>
</evidence>
<evidence type="ECO:0000256" key="5">
    <source>
        <dbReference type="ARBA" id="ARBA00022737"/>
    </source>
</evidence>
<keyword evidence="2" id="KW-0272">Extracellular matrix</keyword>
<dbReference type="InterPro" id="IPR013783">
    <property type="entry name" value="Ig-like_fold"/>
</dbReference>
<dbReference type="Gene3D" id="2.60.40.10">
    <property type="entry name" value="Immunoglobulins"/>
    <property type="match status" value="5"/>
</dbReference>
<protein>
    <submittedName>
        <fullName evidence="9">Uncharacterized protein</fullName>
    </submittedName>
</protein>
<dbReference type="SMART" id="SM00060">
    <property type="entry name" value="FN3"/>
    <property type="match status" value="4"/>
</dbReference>
<dbReference type="SUPFAM" id="SSF56496">
    <property type="entry name" value="Fibrinogen C-terminal domain-like"/>
    <property type="match status" value="1"/>
</dbReference>
<dbReference type="InterPro" id="IPR020837">
    <property type="entry name" value="Fibrinogen_CS"/>
</dbReference>
<dbReference type="NCBIfam" id="NF040941">
    <property type="entry name" value="GGGWT_bact"/>
    <property type="match status" value="1"/>
</dbReference>
<dbReference type="PROSITE" id="PS51406">
    <property type="entry name" value="FIBRINOGEN_C_2"/>
    <property type="match status" value="1"/>
</dbReference>
<dbReference type="InterPro" id="IPR050991">
    <property type="entry name" value="ECM_Regulatory_Proteins"/>
</dbReference>
<keyword evidence="5" id="KW-0677">Repeat</keyword>
<keyword evidence="10" id="KW-1185">Reference proteome</keyword>
<dbReference type="InterPro" id="IPR003961">
    <property type="entry name" value="FN3_dom"/>
</dbReference>
<keyword evidence="2" id="KW-0964">Secreted</keyword>
<keyword evidence="6" id="KW-1015">Disulfide bond</keyword>
<evidence type="ECO:0000313" key="10">
    <source>
        <dbReference type="Proteomes" id="UP001482620"/>
    </source>
</evidence>
<organism evidence="9 10">
    <name type="scientific">Ilyodon furcidens</name>
    <name type="common">goldbreast splitfin</name>
    <dbReference type="NCBI Taxonomy" id="33524"/>
    <lineage>
        <taxon>Eukaryota</taxon>
        <taxon>Metazoa</taxon>
        <taxon>Chordata</taxon>
        <taxon>Craniata</taxon>
        <taxon>Vertebrata</taxon>
        <taxon>Euteleostomi</taxon>
        <taxon>Actinopterygii</taxon>
        <taxon>Neopterygii</taxon>
        <taxon>Teleostei</taxon>
        <taxon>Neoteleostei</taxon>
        <taxon>Acanthomorphata</taxon>
        <taxon>Ovalentaria</taxon>
        <taxon>Atherinomorphae</taxon>
        <taxon>Cyprinodontiformes</taxon>
        <taxon>Goodeidae</taxon>
        <taxon>Ilyodon</taxon>
    </lineage>
</organism>
<dbReference type="EMBL" id="JAHRIQ010057986">
    <property type="protein sequence ID" value="MEQ2239127.1"/>
    <property type="molecule type" value="Genomic_DNA"/>
</dbReference>
<accession>A0ABV0U3J6</accession>
<feature type="domain" description="Fibronectin type-III" evidence="7">
    <location>
        <begin position="53"/>
        <end position="140"/>
    </location>
</feature>
<comment type="subcellular location">
    <subcellularLocation>
        <location evidence="1">Secreted</location>
        <location evidence="1">Extracellular space</location>
        <location evidence="1">Extracellular matrix</location>
    </subcellularLocation>
</comment>
<dbReference type="CDD" id="cd00063">
    <property type="entry name" value="FN3"/>
    <property type="match status" value="3"/>
</dbReference>
<feature type="domain" description="Fibrinogen C-terminal" evidence="8">
    <location>
        <begin position="412"/>
        <end position="625"/>
    </location>
</feature>
<dbReference type="InterPro" id="IPR036116">
    <property type="entry name" value="FN3_sf"/>
</dbReference>
<keyword evidence="4" id="KW-0732">Signal</keyword>
<comment type="caution">
    <text evidence="9">The sequence shown here is derived from an EMBL/GenBank/DDBJ whole genome shotgun (WGS) entry which is preliminary data.</text>
</comment>
<feature type="domain" description="Fibronectin type-III" evidence="7">
    <location>
        <begin position="143"/>
        <end position="232"/>
    </location>
</feature>
<dbReference type="Pfam" id="PF00041">
    <property type="entry name" value="fn3"/>
    <property type="match status" value="4"/>
</dbReference>
<dbReference type="PROSITE" id="PS50853">
    <property type="entry name" value="FN3"/>
    <property type="match status" value="4"/>
</dbReference>
<gene>
    <name evidence="9" type="ORF">ILYODFUR_001367</name>
</gene>
<dbReference type="PANTHER" id="PTHR46708">
    <property type="entry name" value="TENASCIN"/>
    <property type="match status" value="1"/>
</dbReference>
<feature type="domain" description="Fibronectin type-III" evidence="7">
    <location>
        <begin position="326"/>
        <end position="415"/>
    </location>
</feature>
<name>A0ABV0U3J6_9TELE</name>
<proteinExistence type="predicted"/>
<dbReference type="InterPro" id="IPR014716">
    <property type="entry name" value="Fibrinogen_a/b/g_C_1"/>
</dbReference>
<keyword evidence="3" id="KW-0245">EGF-like domain</keyword>
<reference evidence="9 10" key="1">
    <citation type="submission" date="2021-06" db="EMBL/GenBank/DDBJ databases">
        <authorList>
            <person name="Palmer J.M."/>
        </authorList>
    </citation>
    <scope>NUCLEOTIDE SEQUENCE [LARGE SCALE GENOMIC DNA]</scope>
    <source>
        <strain evidence="10">if_2019</strain>
        <tissue evidence="9">Muscle</tissue>
    </source>
</reference>
<dbReference type="SMART" id="SM00186">
    <property type="entry name" value="FBG"/>
    <property type="match status" value="1"/>
</dbReference>
<dbReference type="InterPro" id="IPR002181">
    <property type="entry name" value="Fibrinogen_a/b/g_C_dom"/>
</dbReference>
<dbReference type="Gene3D" id="3.90.215.10">
    <property type="entry name" value="Gamma Fibrinogen, chain A, domain 1"/>
    <property type="match status" value="1"/>
</dbReference>
<feature type="domain" description="Fibronectin type-III" evidence="7">
    <location>
        <begin position="233"/>
        <end position="321"/>
    </location>
</feature>
<dbReference type="Proteomes" id="UP001482620">
    <property type="component" value="Unassembled WGS sequence"/>
</dbReference>
<dbReference type="PROSITE" id="PS00514">
    <property type="entry name" value="FIBRINOGEN_C_1"/>
    <property type="match status" value="1"/>
</dbReference>
<evidence type="ECO:0000256" key="3">
    <source>
        <dbReference type="ARBA" id="ARBA00022536"/>
    </source>
</evidence>
<dbReference type="SUPFAM" id="SSF49265">
    <property type="entry name" value="Fibronectin type III"/>
    <property type="match status" value="3"/>
</dbReference>